<dbReference type="PhylomeDB" id="E9GYW6"/>
<evidence type="ECO:0000313" key="2">
    <source>
        <dbReference type="Proteomes" id="UP000000305"/>
    </source>
</evidence>
<name>E9GYW6_DAPPU</name>
<dbReference type="STRING" id="6669.E9GYW6"/>
<accession>E9GYW6</accession>
<dbReference type="InParanoid" id="E9GYW6"/>
<gene>
    <name evidence="1" type="ORF">DAPPUDRAFT_108016</name>
</gene>
<organism evidence="1 2">
    <name type="scientific">Daphnia pulex</name>
    <name type="common">Water flea</name>
    <dbReference type="NCBI Taxonomy" id="6669"/>
    <lineage>
        <taxon>Eukaryota</taxon>
        <taxon>Metazoa</taxon>
        <taxon>Ecdysozoa</taxon>
        <taxon>Arthropoda</taxon>
        <taxon>Crustacea</taxon>
        <taxon>Branchiopoda</taxon>
        <taxon>Diplostraca</taxon>
        <taxon>Cladocera</taxon>
        <taxon>Anomopoda</taxon>
        <taxon>Daphniidae</taxon>
        <taxon>Daphnia</taxon>
    </lineage>
</organism>
<evidence type="ECO:0000313" key="1">
    <source>
        <dbReference type="EMBL" id="EFX75227.1"/>
    </source>
</evidence>
<dbReference type="OrthoDB" id="10071453at2759"/>
<sequence length="258" mass="29840">MGTKILKPEFCEVSEDIFADASLFSFDPCFQPKEGFKYVFEWNDGTDNKKENWRADGYRWRQGGSFKYLMPGPGHSIGTKKYFQSIKGKDKDGNDLFSNEFTRITFQHPSLPKVLIYYNGDENISSKLPQGNVKLAEMKQRPFVPTMPSLLREMEEKCGGNPSKIYRKMFDNVPRDIRIQAAQDPRDLKQVQNAMQNAKQKLRLTRDSLYKFHVRAFDGNFVKIIVTFLELIIIGWDENLAEVFNSLLGIAEVEVRNL</sequence>
<dbReference type="HOGENOM" id="CLU_1078739_0_0_1"/>
<keyword evidence="2" id="KW-1185">Reference proteome</keyword>
<dbReference type="AlphaFoldDB" id="E9GYW6"/>
<protein>
    <submittedName>
        <fullName evidence="1">Uncharacterized protein</fullName>
    </submittedName>
</protein>
<dbReference type="KEGG" id="dpx:DAPPUDRAFT_108016"/>
<proteinExistence type="predicted"/>
<reference evidence="1 2" key="1">
    <citation type="journal article" date="2011" name="Science">
        <title>The ecoresponsive genome of Daphnia pulex.</title>
        <authorList>
            <person name="Colbourne J.K."/>
            <person name="Pfrender M.E."/>
            <person name="Gilbert D."/>
            <person name="Thomas W.K."/>
            <person name="Tucker A."/>
            <person name="Oakley T.H."/>
            <person name="Tokishita S."/>
            <person name="Aerts A."/>
            <person name="Arnold G.J."/>
            <person name="Basu M.K."/>
            <person name="Bauer D.J."/>
            <person name="Caceres C.E."/>
            <person name="Carmel L."/>
            <person name="Casola C."/>
            <person name="Choi J.H."/>
            <person name="Detter J.C."/>
            <person name="Dong Q."/>
            <person name="Dusheyko S."/>
            <person name="Eads B.D."/>
            <person name="Frohlich T."/>
            <person name="Geiler-Samerotte K.A."/>
            <person name="Gerlach D."/>
            <person name="Hatcher P."/>
            <person name="Jogdeo S."/>
            <person name="Krijgsveld J."/>
            <person name="Kriventseva E.V."/>
            <person name="Kultz D."/>
            <person name="Laforsch C."/>
            <person name="Lindquist E."/>
            <person name="Lopez J."/>
            <person name="Manak J.R."/>
            <person name="Muller J."/>
            <person name="Pangilinan J."/>
            <person name="Patwardhan R.P."/>
            <person name="Pitluck S."/>
            <person name="Pritham E.J."/>
            <person name="Rechtsteiner A."/>
            <person name="Rho M."/>
            <person name="Rogozin I.B."/>
            <person name="Sakarya O."/>
            <person name="Salamov A."/>
            <person name="Schaack S."/>
            <person name="Shapiro H."/>
            <person name="Shiga Y."/>
            <person name="Skalitzky C."/>
            <person name="Smith Z."/>
            <person name="Souvorov A."/>
            <person name="Sung W."/>
            <person name="Tang Z."/>
            <person name="Tsuchiya D."/>
            <person name="Tu H."/>
            <person name="Vos H."/>
            <person name="Wang M."/>
            <person name="Wolf Y.I."/>
            <person name="Yamagata H."/>
            <person name="Yamada T."/>
            <person name="Ye Y."/>
            <person name="Shaw J.R."/>
            <person name="Andrews J."/>
            <person name="Crease T.J."/>
            <person name="Tang H."/>
            <person name="Lucas S.M."/>
            <person name="Robertson H.M."/>
            <person name="Bork P."/>
            <person name="Koonin E.V."/>
            <person name="Zdobnov E.M."/>
            <person name="Grigoriev I.V."/>
            <person name="Lynch M."/>
            <person name="Boore J.L."/>
        </authorList>
    </citation>
    <scope>NUCLEOTIDE SEQUENCE [LARGE SCALE GENOMIC DNA]</scope>
</reference>
<dbReference type="EMBL" id="GL732576">
    <property type="protein sequence ID" value="EFX75227.1"/>
    <property type="molecule type" value="Genomic_DNA"/>
</dbReference>
<dbReference type="Proteomes" id="UP000000305">
    <property type="component" value="Unassembled WGS sequence"/>
</dbReference>